<dbReference type="AlphaFoldDB" id="A0A2G9QB53"/>
<evidence type="ECO:0000313" key="2">
    <source>
        <dbReference type="Proteomes" id="UP000228934"/>
    </source>
</evidence>
<accession>A0A2G9QB53</accession>
<dbReference type="OrthoDB" id="9909745at2759"/>
<organism evidence="1 2">
    <name type="scientific">Aquarana catesbeiana</name>
    <name type="common">American bullfrog</name>
    <name type="synonym">Rana catesbeiana</name>
    <dbReference type="NCBI Taxonomy" id="8400"/>
    <lineage>
        <taxon>Eukaryota</taxon>
        <taxon>Metazoa</taxon>
        <taxon>Chordata</taxon>
        <taxon>Craniata</taxon>
        <taxon>Vertebrata</taxon>
        <taxon>Euteleostomi</taxon>
        <taxon>Amphibia</taxon>
        <taxon>Batrachia</taxon>
        <taxon>Anura</taxon>
        <taxon>Neobatrachia</taxon>
        <taxon>Ranoidea</taxon>
        <taxon>Ranidae</taxon>
        <taxon>Aquarana</taxon>
    </lineage>
</organism>
<gene>
    <name evidence="1" type="ORF">AB205_0192640</name>
</gene>
<evidence type="ECO:0000313" key="1">
    <source>
        <dbReference type="EMBL" id="PIO12830.1"/>
    </source>
</evidence>
<keyword evidence="2" id="KW-1185">Reference proteome</keyword>
<dbReference type="Proteomes" id="UP000228934">
    <property type="component" value="Unassembled WGS sequence"/>
</dbReference>
<proteinExistence type="predicted"/>
<name>A0A2G9QB53_AQUCT</name>
<sequence length="162" mass="18698">MLNALTFPGTQKQQMSEKQVVGIFSRSPQRDYYWLQDLLKSGALQSYVQEVKYGYILECDWRPFRRVVSECTFGVLYHSKRNGRAFITDVPGSLYDSHLNHLSARLGKKNVLVVIDDMEDPSAEEKARILEKQPSLRKLTGGVLLFGRDKTYTLNHRKENNN</sequence>
<dbReference type="EMBL" id="KZ060094">
    <property type="protein sequence ID" value="PIO12830.1"/>
    <property type="molecule type" value="Genomic_DNA"/>
</dbReference>
<reference evidence="2" key="1">
    <citation type="journal article" date="2017" name="Nat. Commun.">
        <title>The North American bullfrog draft genome provides insight into hormonal regulation of long noncoding RNA.</title>
        <authorList>
            <person name="Hammond S.A."/>
            <person name="Warren R.L."/>
            <person name="Vandervalk B.P."/>
            <person name="Kucuk E."/>
            <person name="Khan H."/>
            <person name="Gibb E.A."/>
            <person name="Pandoh P."/>
            <person name="Kirk H."/>
            <person name="Zhao Y."/>
            <person name="Jones M."/>
            <person name="Mungall A.J."/>
            <person name="Coope R."/>
            <person name="Pleasance S."/>
            <person name="Moore R.A."/>
            <person name="Holt R.A."/>
            <person name="Round J.M."/>
            <person name="Ohora S."/>
            <person name="Walle B.V."/>
            <person name="Veldhoen N."/>
            <person name="Helbing C.C."/>
            <person name="Birol I."/>
        </authorList>
    </citation>
    <scope>NUCLEOTIDE SEQUENCE [LARGE SCALE GENOMIC DNA]</scope>
</reference>
<protein>
    <submittedName>
        <fullName evidence="1">Uncharacterized protein</fullName>
    </submittedName>
</protein>